<proteinExistence type="predicted"/>
<sequence>MDDGRRCLFVVNCEDSKLSPNCRTPVVLRRTRLALHGGRCATICSDTYGGMY</sequence>
<reference evidence="1" key="1">
    <citation type="submission" date="2014-09" db="EMBL/GenBank/DDBJ databases">
        <authorList>
            <person name="Magalhaes I.L.F."/>
            <person name="Oliveira U."/>
            <person name="Santos F.R."/>
            <person name="Vidigal T.H.D.A."/>
            <person name="Brescovit A.D."/>
            <person name="Santos A.J."/>
        </authorList>
    </citation>
    <scope>NUCLEOTIDE SEQUENCE</scope>
    <source>
        <tissue evidence="1">Shoot tissue taken approximately 20 cm above the soil surface</tissue>
    </source>
</reference>
<dbReference type="AlphaFoldDB" id="A0A0A9G5M3"/>
<protein>
    <submittedName>
        <fullName evidence="1">Uncharacterized protein</fullName>
    </submittedName>
</protein>
<organism evidence="1">
    <name type="scientific">Arundo donax</name>
    <name type="common">Giant reed</name>
    <name type="synonym">Donax arundinaceus</name>
    <dbReference type="NCBI Taxonomy" id="35708"/>
    <lineage>
        <taxon>Eukaryota</taxon>
        <taxon>Viridiplantae</taxon>
        <taxon>Streptophyta</taxon>
        <taxon>Embryophyta</taxon>
        <taxon>Tracheophyta</taxon>
        <taxon>Spermatophyta</taxon>
        <taxon>Magnoliopsida</taxon>
        <taxon>Liliopsida</taxon>
        <taxon>Poales</taxon>
        <taxon>Poaceae</taxon>
        <taxon>PACMAD clade</taxon>
        <taxon>Arundinoideae</taxon>
        <taxon>Arundineae</taxon>
        <taxon>Arundo</taxon>
    </lineage>
</organism>
<reference evidence="1" key="2">
    <citation type="journal article" date="2015" name="Data Brief">
        <title>Shoot transcriptome of the giant reed, Arundo donax.</title>
        <authorList>
            <person name="Barrero R.A."/>
            <person name="Guerrero F.D."/>
            <person name="Moolhuijzen P."/>
            <person name="Goolsby J.A."/>
            <person name="Tidwell J."/>
            <person name="Bellgard S.E."/>
            <person name="Bellgard M.I."/>
        </authorList>
    </citation>
    <scope>NUCLEOTIDE SEQUENCE</scope>
    <source>
        <tissue evidence="1">Shoot tissue taken approximately 20 cm above the soil surface</tissue>
    </source>
</reference>
<name>A0A0A9G5M3_ARUDO</name>
<accession>A0A0A9G5M3</accession>
<dbReference type="EMBL" id="GBRH01179137">
    <property type="protein sequence ID" value="JAE18759.1"/>
    <property type="molecule type" value="Transcribed_RNA"/>
</dbReference>
<evidence type="ECO:0000313" key="1">
    <source>
        <dbReference type="EMBL" id="JAE18759.1"/>
    </source>
</evidence>